<keyword evidence="2" id="KW-1185">Reference proteome</keyword>
<proteinExistence type="predicted"/>
<dbReference type="AlphaFoldDB" id="A0A4R6S054"/>
<evidence type="ECO:0000313" key="2">
    <source>
        <dbReference type="Proteomes" id="UP000295601"/>
    </source>
</evidence>
<dbReference type="OrthoDB" id="5124141at2"/>
<name>A0A4R6S054_9MICO</name>
<sequence length="173" mass="19757">MTENARPIIYLDFDGVLNAISTGVTQLPRITGFGGYRRVKVSSYTVTWSREVLDRLRLLQDIADIHWLSTWRADTAIIERELPVKLDGWFDFQNDDLSHSGKLEALLIDQAEAPRPFIWVDDEEHSYYRAAHRDGLLPELAEHLLIEPSTFAGLSVGNFELMEDFLSRHSGAQ</sequence>
<accession>A0A4R6S054</accession>
<dbReference type="EMBL" id="SNYA01000004">
    <property type="protein sequence ID" value="TDP92307.1"/>
    <property type="molecule type" value="Genomic_DNA"/>
</dbReference>
<dbReference type="Proteomes" id="UP000295601">
    <property type="component" value="Unassembled WGS sequence"/>
</dbReference>
<organism evidence="1 2">
    <name type="scientific">Leucobacter luti</name>
    <dbReference type="NCBI Taxonomy" id="340320"/>
    <lineage>
        <taxon>Bacteria</taxon>
        <taxon>Bacillati</taxon>
        <taxon>Actinomycetota</taxon>
        <taxon>Actinomycetes</taxon>
        <taxon>Micrococcales</taxon>
        <taxon>Microbacteriaceae</taxon>
        <taxon>Leucobacter</taxon>
    </lineage>
</organism>
<protein>
    <recommendedName>
        <fullName evidence="3">FCP1 homology domain-containing protein</fullName>
    </recommendedName>
</protein>
<evidence type="ECO:0000313" key="1">
    <source>
        <dbReference type="EMBL" id="TDP92307.1"/>
    </source>
</evidence>
<comment type="caution">
    <text evidence="1">The sequence shown here is derived from an EMBL/GenBank/DDBJ whole genome shotgun (WGS) entry which is preliminary data.</text>
</comment>
<evidence type="ECO:0008006" key="3">
    <source>
        <dbReference type="Google" id="ProtNLM"/>
    </source>
</evidence>
<gene>
    <name evidence="1" type="ORF">EDF62_1512</name>
</gene>
<reference evidence="1 2" key="1">
    <citation type="submission" date="2019-03" db="EMBL/GenBank/DDBJ databases">
        <title>Genomic analyses of the natural microbiome of Caenorhabditis elegans.</title>
        <authorList>
            <person name="Samuel B."/>
        </authorList>
    </citation>
    <scope>NUCLEOTIDE SEQUENCE [LARGE SCALE GENOMIC DNA]</scope>
    <source>
        <strain evidence="1 2">JUb18</strain>
    </source>
</reference>
<dbReference type="RefSeq" id="WP_133616551.1">
    <property type="nucleotide sequence ID" value="NZ_SNYA01000004.1"/>
</dbReference>